<keyword evidence="3" id="KW-1185">Reference proteome</keyword>
<dbReference type="RefSeq" id="WP_115248976.1">
    <property type="nucleotide sequence ID" value="NZ_JBLOCS010000003.1"/>
</dbReference>
<dbReference type="GeneID" id="300132864"/>
<name>A0A379APK1_AVIAV</name>
<dbReference type="AlphaFoldDB" id="A0A379APK1"/>
<protein>
    <submittedName>
        <fullName evidence="2">Uncharacterized BCR, YitT family COG1284</fullName>
    </submittedName>
</protein>
<organism evidence="2 3">
    <name type="scientific">Avibacterium avium</name>
    <name type="common">Pasteurella avium</name>
    <dbReference type="NCBI Taxonomy" id="751"/>
    <lineage>
        <taxon>Bacteria</taxon>
        <taxon>Pseudomonadati</taxon>
        <taxon>Pseudomonadota</taxon>
        <taxon>Gammaproteobacteria</taxon>
        <taxon>Pasteurellales</taxon>
        <taxon>Pasteurellaceae</taxon>
        <taxon>Avibacterium</taxon>
    </lineage>
</organism>
<feature type="transmembrane region" description="Helical" evidence="1">
    <location>
        <begin position="60"/>
        <end position="84"/>
    </location>
</feature>
<accession>A0A379APK1</accession>
<feature type="transmembrane region" description="Helical" evidence="1">
    <location>
        <begin position="188"/>
        <end position="208"/>
    </location>
</feature>
<dbReference type="PANTHER" id="PTHR40078">
    <property type="entry name" value="INTEGRAL MEMBRANE PROTEIN-RELATED"/>
    <property type="match status" value="1"/>
</dbReference>
<feature type="transmembrane region" description="Helical" evidence="1">
    <location>
        <begin position="26"/>
        <end position="48"/>
    </location>
</feature>
<keyword evidence="1" id="KW-0472">Membrane</keyword>
<keyword evidence="1" id="KW-0812">Transmembrane</keyword>
<evidence type="ECO:0000313" key="3">
    <source>
        <dbReference type="Proteomes" id="UP000255098"/>
    </source>
</evidence>
<dbReference type="PANTHER" id="PTHR40078:SF1">
    <property type="entry name" value="INTEGRAL MEMBRANE PROTEIN"/>
    <property type="match status" value="1"/>
</dbReference>
<keyword evidence="1" id="KW-1133">Transmembrane helix</keyword>
<dbReference type="Pfam" id="PF19700">
    <property type="entry name" value="DUF6198"/>
    <property type="match status" value="1"/>
</dbReference>
<evidence type="ECO:0000256" key="1">
    <source>
        <dbReference type="SAM" id="Phobius"/>
    </source>
</evidence>
<feature type="transmembrane region" description="Helical" evidence="1">
    <location>
        <begin position="91"/>
        <end position="112"/>
    </location>
</feature>
<sequence>MNQKYNVLPHTPWTATGLWRVERHSIIVLICSLMLLGLGDGLLLLSNLGSAPWTVLSQGVALQAGFSVGWASLIISAIVMLMWFPLKLKMGLGTVLNMLLIALALGLTVASIPAPTTLFIRFVYAIVGILLFGIASAFYLTCHQGAGPRDGLMVGLCHRFHWKVGTVRTLMEVSVCALGFLLGGTVGIGTLLFAFSIGWVVQITLTLLKRRYF</sequence>
<dbReference type="InterPro" id="IPR038750">
    <property type="entry name" value="YczE/YyaS-like"/>
</dbReference>
<dbReference type="Proteomes" id="UP000255098">
    <property type="component" value="Unassembled WGS sequence"/>
</dbReference>
<proteinExistence type="predicted"/>
<dbReference type="EMBL" id="UGSP01000001">
    <property type="protein sequence ID" value="SUB23637.1"/>
    <property type="molecule type" value="Genomic_DNA"/>
</dbReference>
<evidence type="ECO:0000313" key="2">
    <source>
        <dbReference type="EMBL" id="SUB23637.1"/>
    </source>
</evidence>
<reference evidence="2 3" key="1">
    <citation type="submission" date="2018-06" db="EMBL/GenBank/DDBJ databases">
        <authorList>
            <consortium name="Pathogen Informatics"/>
            <person name="Doyle S."/>
        </authorList>
    </citation>
    <scope>NUCLEOTIDE SEQUENCE [LARGE SCALE GENOMIC DNA]</scope>
    <source>
        <strain evidence="3">NCTC 11297</strain>
    </source>
</reference>
<feature type="transmembrane region" description="Helical" evidence="1">
    <location>
        <begin position="118"/>
        <end position="140"/>
    </location>
</feature>
<gene>
    <name evidence="2" type="ORF">NCTC11297_00648</name>
</gene>